<dbReference type="GeneID" id="93795717"/>
<keyword evidence="3" id="KW-0449">Lipoprotein</keyword>
<keyword evidence="2" id="KW-0732">Signal</keyword>
<dbReference type="BioCyc" id="SCAR396513:SCA_RS12500-MONOMER"/>
<feature type="compositionally biased region" description="Polar residues" evidence="1">
    <location>
        <begin position="81"/>
        <end position="100"/>
    </location>
</feature>
<dbReference type="AlphaFoldDB" id="B9DPS4"/>
<dbReference type="RefSeq" id="WP_015900034.1">
    <property type="nucleotide sequence ID" value="NC_012121.1"/>
</dbReference>
<dbReference type="KEGG" id="sca:SCA_0782"/>
<dbReference type="OrthoDB" id="10010065at2"/>
<dbReference type="EMBL" id="AM295250">
    <property type="protein sequence ID" value="CAL27692.1"/>
    <property type="molecule type" value="Genomic_DNA"/>
</dbReference>
<dbReference type="Proteomes" id="UP000000444">
    <property type="component" value="Chromosome"/>
</dbReference>
<reference evidence="3 4" key="1">
    <citation type="journal article" date="2009" name="Appl. Environ. Microbiol.">
        <title>Genome analysis of the meat starter culture bacterium Staphylococcus carnosus TM300.</title>
        <authorList>
            <person name="Rosenstein R."/>
            <person name="Nerz C."/>
            <person name="Biswas L."/>
            <person name="Resch A."/>
            <person name="Raddatz G."/>
            <person name="Schuster S.C."/>
            <person name="Goetz F."/>
        </authorList>
    </citation>
    <scope>NUCLEOTIDE SEQUENCE [LARGE SCALE GENOMIC DNA]</scope>
    <source>
        <strain evidence="3 4">TM300</strain>
    </source>
</reference>
<accession>B9DPS4</accession>
<name>B9DPS4_STACT</name>
<dbReference type="PROSITE" id="PS51257">
    <property type="entry name" value="PROKAR_LIPOPROTEIN"/>
    <property type="match status" value="1"/>
</dbReference>
<evidence type="ECO:0000256" key="2">
    <source>
        <dbReference type="SAM" id="SignalP"/>
    </source>
</evidence>
<feature type="region of interest" description="Disordered" evidence="1">
    <location>
        <begin position="21"/>
        <end position="120"/>
    </location>
</feature>
<feature type="compositionally biased region" description="Basic and acidic residues" evidence="1">
    <location>
        <begin position="38"/>
        <end position="63"/>
    </location>
</feature>
<evidence type="ECO:0000256" key="1">
    <source>
        <dbReference type="SAM" id="MobiDB-lite"/>
    </source>
</evidence>
<feature type="signal peptide" evidence="2">
    <location>
        <begin position="1"/>
        <end position="19"/>
    </location>
</feature>
<dbReference type="HOGENOM" id="CLU_1676771_0_0_9"/>
<protein>
    <submittedName>
        <fullName evidence="3">Lipoprotein</fullName>
    </submittedName>
</protein>
<keyword evidence="4" id="KW-1185">Reference proteome</keyword>
<feature type="chain" id="PRO_5038791158" evidence="2">
    <location>
        <begin position="20"/>
        <end position="157"/>
    </location>
</feature>
<organism evidence="3 4">
    <name type="scientific">Staphylococcus carnosus (strain TM300)</name>
    <dbReference type="NCBI Taxonomy" id="396513"/>
    <lineage>
        <taxon>Bacteria</taxon>
        <taxon>Bacillati</taxon>
        <taxon>Bacillota</taxon>
        <taxon>Bacilli</taxon>
        <taxon>Bacillales</taxon>
        <taxon>Staphylococcaceae</taxon>
        <taxon>Staphylococcus</taxon>
    </lineage>
</organism>
<proteinExistence type="predicted"/>
<gene>
    <name evidence="3" type="ordered locus">Sca_0782</name>
</gene>
<sequence length="157" mass="17946">MNKVLFILLASFLVLTACGQQKESKFDDKKSKSKKKETKPTEAKKKDEKQNKTISEKQEDTTQKVDQQPQHEQVDIPQIGAPQQYTEAPIQQESQHNKPSMSEDLDYNYPHENKIDNPSGYINEVDVQSMADKASEYDAEVAKHNANIEAHNEWIKG</sequence>
<evidence type="ECO:0000313" key="3">
    <source>
        <dbReference type="EMBL" id="CAL27692.1"/>
    </source>
</evidence>
<evidence type="ECO:0000313" key="4">
    <source>
        <dbReference type="Proteomes" id="UP000000444"/>
    </source>
</evidence>